<feature type="compositionally biased region" description="Low complexity" evidence="1">
    <location>
        <begin position="200"/>
        <end position="214"/>
    </location>
</feature>
<proteinExistence type="predicted"/>
<sequence length="425" mass="47327">MTCRRKGGISKGRQLTLEGDNGTKLTVNLYHNGTVMVQGPETSLNEFQRNFKNLKLEVQKIKKDPEVKRNTEDGLCNTIGTNVNPSSRTPITNRHISTPASPKIKALKDNIAELEQDFFLFKEETTNPPPAPEPEQPSQHSTTSTALLHSQTTGGGQSRAAPGAEEEECQHTTSELLHSCNPSVSSSPSEPQEEREQQHQSHPPRTTSPPMSTSREQKSKDNIVILCDSNGHHLDPRRLFPGRSVKKFWCPTSHSALRLLQEGVLGVPSHIILHTGTNDLSARRVDVTKALSNVVKTASRIYPRAKVIISTLLPRRDVPHRIISTINAEIARVGAPMPNVHIADHQRITLKHLYDHIHQEGMRLFAKTIKESALKSPQKTHPDREERVSQTCSYAAVVARRGRTDTSDLIQIKHMLKMICDNLLA</sequence>
<accession>A0A3N0YMR6</accession>
<protein>
    <submittedName>
        <fullName evidence="2">Uncharacterized protein</fullName>
    </submittedName>
</protein>
<keyword evidence="3" id="KW-1185">Reference proteome</keyword>
<evidence type="ECO:0000313" key="2">
    <source>
        <dbReference type="EMBL" id="ROL47028.1"/>
    </source>
</evidence>
<dbReference type="Proteomes" id="UP000281406">
    <property type="component" value="Unassembled WGS sequence"/>
</dbReference>
<name>A0A3N0YMR6_ANAGA</name>
<reference evidence="2 3" key="1">
    <citation type="submission" date="2018-10" db="EMBL/GenBank/DDBJ databases">
        <title>Genome assembly for a Yunnan-Guizhou Plateau 3E fish, Anabarilius grahami (Regan), and its evolutionary and genetic applications.</title>
        <authorList>
            <person name="Jiang W."/>
        </authorList>
    </citation>
    <scope>NUCLEOTIDE SEQUENCE [LARGE SCALE GENOMIC DNA]</scope>
    <source>
        <strain evidence="2">AG-KIZ</strain>
        <tissue evidence="2">Muscle</tissue>
    </source>
</reference>
<feature type="compositionally biased region" description="Polar residues" evidence="1">
    <location>
        <begin position="138"/>
        <end position="152"/>
    </location>
</feature>
<evidence type="ECO:0000313" key="3">
    <source>
        <dbReference type="Proteomes" id="UP000281406"/>
    </source>
</evidence>
<dbReference type="InterPro" id="IPR036514">
    <property type="entry name" value="SGNH_hydro_sf"/>
</dbReference>
<dbReference type="Gene3D" id="3.40.50.1110">
    <property type="entry name" value="SGNH hydrolase"/>
    <property type="match status" value="1"/>
</dbReference>
<dbReference type="OrthoDB" id="8962606at2759"/>
<evidence type="ECO:0000256" key="1">
    <source>
        <dbReference type="SAM" id="MobiDB-lite"/>
    </source>
</evidence>
<dbReference type="AlphaFoldDB" id="A0A3N0YMR6"/>
<dbReference type="SUPFAM" id="SSF52266">
    <property type="entry name" value="SGNH hydrolase"/>
    <property type="match status" value="1"/>
</dbReference>
<dbReference type="EMBL" id="RJVU01036174">
    <property type="protein sequence ID" value="ROL47028.1"/>
    <property type="molecule type" value="Genomic_DNA"/>
</dbReference>
<organism evidence="2 3">
    <name type="scientific">Anabarilius grahami</name>
    <name type="common">Kanglang fish</name>
    <name type="synonym">Barilius grahami</name>
    <dbReference type="NCBI Taxonomy" id="495550"/>
    <lineage>
        <taxon>Eukaryota</taxon>
        <taxon>Metazoa</taxon>
        <taxon>Chordata</taxon>
        <taxon>Craniata</taxon>
        <taxon>Vertebrata</taxon>
        <taxon>Euteleostomi</taxon>
        <taxon>Actinopterygii</taxon>
        <taxon>Neopterygii</taxon>
        <taxon>Teleostei</taxon>
        <taxon>Ostariophysi</taxon>
        <taxon>Cypriniformes</taxon>
        <taxon>Xenocyprididae</taxon>
        <taxon>Xenocypridinae</taxon>
        <taxon>Xenocypridinae incertae sedis</taxon>
        <taxon>Anabarilius</taxon>
    </lineage>
</organism>
<gene>
    <name evidence="2" type="ORF">DPX16_20680</name>
</gene>
<feature type="region of interest" description="Disordered" evidence="1">
    <location>
        <begin position="124"/>
        <end position="218"/>
    </location>
</feature>
<comment type="caution">
    <text evidence="2">The sequence shown here is derived from an EMBL/GenBank/DDBJ whole genome shotgun (WGS) entry which is preliminary data.</text>
</comment>